<proteinExistence type="predicted"/>
<name>A0ABP0YY11_9ROSI</name>
<keyword evidence="2" id="KW-1185">Reference proteome</keyword>
<protein>
    <submittedName>
        <fullName evidence="1">Uncharacterized protein</fullName>
    </submittedName>
</protein>
<accession>A0ABP0YY11</accession>
<dbReference type="Proteomes" id="UP001642487">
    <property type="component" value="Chromosome 6"/>
</dbReference>
<organism evidence="1 2">
    <name type="scientific">Citrullus colocynthis</name>
    <name type="common">colocynth</name>
    <dbReference type="NCBI Taxonomy" id="252529"/>
    <lineage>
        <taxon>Eukaryota</taxon>
        <taxon>Viridiplantae</taxon>
        <taxon>Streptophyta</taxon>
        <taxon>Embryophyta</taxon>
        <taxon>Tracheophyta</taxon>
        <taxon>Spermatophyta</taxon>
        <taxon>Magnoliopsida</taxon>
        <taxon>eudicotyledons</taxon>
        <taxon>Gunneridae</taxon>
        <taxon>Pentapetalae</taxon>
        <taxon>rosids</taxon>
        <taxon>fabids</taxon>
        <taxon>Cucurbitales</taxon>
        <taxon>Cucurbitaceae</taxon>
        <taxon>Benincaseae</taxon>
        <taxon>Citrullus</taxon>
    </lineage>
</organism>
<sequence length="110" mass="12824">MITVNQFLSFITHRCRPFSSLPITTSHIIFCNNLTFSFFNLFRLGFGLGMSVGSWVRRSKSECSLNMNIVINITLISYINKHTFRLIRNNKQIGPHFSLLRSKILRNKEK</sequence>
<evidence type="ECO:0000313" key="1">
    <source>
        <dbReference type="EMBL" id="CAK9324445.1"/>
    </source>
</evidence>
<evidence type="ECO:0000313" key="2">
    <source>
        <dbReference type="Proteomes" id="UP001642487"/>
    </source>
</evidence>
<reference evidence="1 2" key="1">
    <citation type="submission" date="2024-03" db="EMBL/GenBank/DDBJ databases">
        <authorList>
            <person name="Gkanogiannis A."/>
            <person name="Becerra Lopez-Lavalle L."/>
        </authorList>
    </citation>
    <scope>NUCLEOTIDE SEQUENCE [LARGE SCALE GENOMIC DNA]</scope>
</reference>
<gene>
    <name evidence="1" type="ORF">CITCOLO1_LOCUS16679</name>
</gene>
<dbReference type="EMBL" id="OZ021740">
    <property type="protein sequence ID" value="CAK9324445.1"/>
    <property type="molecule type" value="Genomic_DNA"/>
</dbReference>